<feature type="compositionally biased region" description="Basic and acidic residues" evidence="1">
    <location>
        <begin position="204"/>
        <end position="220"/>
    </location>
</feature>
<dbReference type="Proteomes" id="UP000179179">
    <property type="component" value="Unassembled WGS sequence"/>
</dbReference>
<evidence type="ECO:0000313" key="2">
    <source>
        <dbReference type="EMBL" id="OGM50452.1"/>
    </source>
</evidence>
<dbReference type="AlphaFoldDB" id="A0A1F8AFK8"/>
<feature type="region of interest" description="Disordered" evidence="1">
    <location>
        <begin position="191"/>
        <end position="234"/>
    </location>
</feature>
<proteinExistence type="predicted"/>
<feature type="compositionally biased region" description="Acidic residues" evidence="1">
    <location>
        <begin position="395"/>
        <end position="407"/>
    </location>
</feature>
<gene>
    <name evidence="2" type="ORF">ABOM_000934</name>
</gene>
<dbReference type="EMBL" id="LYCR01000003">
    <property type="protein sequence ID" value="OGM50452.1"/>
    <property type="molecule type" value="Genomic_DNA"/>
</dbReference>
<sequence length="500" mass="56215">TAVSDTLISMMDRDETGDNSDPFRQLRYLPPPQTNQYHQTSQHLFHPQPIRPTVGPACLRQSTDPNGAIDSFSLRESLFGQAELSPGGRHLTTIEGQYLQRPAPRFPDEYVNWRFGDPIPSGWRVTVTPRVVNSPRPEQYRILVPDTEALESYERRRDLSPSSLLCPQPDRTVIEHAVILHHMRNSELEPITVENPKVVSRPGSAHEDTLMDIDDPHEQSTPEETTVPGTTNEPGDMFPFPTPLMGKEVILCEFEELATHTAKCDICNNRNSSGMSRCLTCGWQTCNSCTIARGYFRTHHVNGNIHTGPTSQNDLDAAAEELLKTKKKGSSPKKKGSRNTRKSKKGRATKSKTPKKAPRTPSKSSLMSNKAEPDQEVSTEEVSGSENRKRQSNEDSWDVDSILDDDATEYLPEEGQLEEEKAISWSPLHAPLSQVSLHSRDLRQVQRAHETRRQKKFSDRKVETTKEADADPITTKSKASGQQTKAQAYCRKQPGRYSRL</sequence>
<feature type="region of interest" description="Disordered" evidence="1">
    <location>
        <begin position="324"/>
        <end position="407"/>
    </location>
</feature>
<dbReference type="OrthoDB" id="4755622at2759"/>
<feature type="region of interest" description="Disordered" evidence="1">
    <location>
        <begin position="434"/>
        <end position="500"/>
    </location>
</feature>
<feature type="compositionally biased region" description="Basic residues" evidence="1">
    <location>
        <begin position="325"/>
        <end position="358"/>
    </location>
</feature>
<feature type="non-terminal residue" evidence="2">
    <location>
        <position position="1"/>
    </location>
</feature>
<comment type="caution">
    <text evidence="2">The sequence shown here is derived from an EMBL/GenBank/DDBJ whole genome shotgun (WGS) entry which is preliminary data.</text>
</comment>
<protein>
    <submittedName>
        <fullName evidence="2">Uncharacterized protein</fullName>
    </submittedName>
</protein>
<evidence type="ECO:0000313" key="3">
    <source>
        <dbReference type="Proteomes" id="UP000179179"/>
    </source>
</evidence>
<reference evidence="2 3" key="1">
    <citation type="journal article" date="2016" name="Genome Biol. Evol.">
        <title>Draft genome sequence of an aflatoxigenic Aspergillus species, A. bombycis.</title>
        <authorList>
            <person name="Moore G.G."/>
            <person name="Mack B.M."/>
            <person name="Beltz S.B."/>
            <person name="Gilbert M.K."/>
        </authorList>
    </citation>
    <scope>NUCLEOTIDE SEQUENCE [LARGE SCALE GENOMIC DNA]</scope>
    <source>
        <strain evidence="3">NRRL 26010</strain>
    </source>
</reference>
<accession>A0A1F8AFK8</accession>
<name>A0A1F8AFK8_9EURO</name>
<keyword evidence="3" id="KW-1185">Reference proteome</keyword>
<dbReference type="GeneID" id="34444324"/>
<evidence type="ECO:0000256" key="1">
    <source>
        <dbReference type="SAM" id="MobiDB-lite"/>
    </source>
</evidence>
<organism evidence="2 3">
    <name type="scientific">Aspergillus bombycis</name>
    <dbReference type="NCBI Taxonomy" id="109264"/>
    <lineage>
        <taxon>Eukaryota</taxon>
        <taxon>Fungi</taxon>
        <taxon>Dikarya</taxon>
        <taxon>Ascomycota</taxon>
        <taxon>Pezizomycotina</taxon>
        <taxon>Eurotiomycetes</taxon>
        <taxon>Eurotiomycetidae</taxon>
        <taxon>Eurotiales</taxon>
        <taxon>Aspergillaceae</taxon>
        <taxon>Aspergillus</taxon>
    </lineage>
</organism>
<feature type="region of interest" description="Disordered" evidence="1">
    <location>
        <begin position="1"/>
        <end position="22"/>
    </location>
</feature>
<feature type="compositionally biased region" description="Polar residues" evidence="1">
    <location>
        <begin position="222"/>
        <end position="233"/>
    </location>
</feature>
<dbReference type="RefSeq" id="XP_022394169.1">
    <property type="nucleotide sequence ID" value="XM_022528064.1"/>
</dbReference>
<feature type="compositionally biased region" description="Polar residues" evidence="1">
    <location>
        <begin position="474"/>
        <end position="486"/>
    </location>
</feature>
<feature type="compositionally biased region" description="Basic and acidic residues" evidence="1">
    <location>
        <begin position="438"/>
        <end position="469"/>
    </location>
</feature>